<keyword evidence="4" id="KW-1185">Reference proteome</keyword>
<organism evidence="3 4">
    <name type="scientific">Paractinoplanes rhizophilus</name>
    <dbReference type="NCBI Taxonomy" id="1416877"/>
    <lineage>
        <taxon>Bacteria</taxon>
        <taxon>Bacillati</taxon>
        <taxon>Actinomycetota</taxon>
        <taxon>Actinomycetes</taxon>
        <taxon>Micromonosporales</taxon>
        <taxon>Micromonosporaceae</taxon>
        <taxon>Paractinoplanes</taxon>
    </lineage>
</organism>
<accession>A0ABW2HUB9</accession>
<dbReference type="SUPFAM" id="SSF53474">
    <property type="entry name" value="alpha/beta-Hydrolases"/>
    <property type="match status" value="1"/>
</dbReference>
<sequence>MSPLTRRRVNRISYQVCAGEGDRVLLMMAGYGRSGSSWIPWLERVGALPFRVVLPDHRGTGESARSPRPYTLAALADDAAAVLRDAAGGAPAIVVGDSMGGMVAQHLALRHPELVGGLVLSASSARTGGVSPAFVRSLPLTVAATISADVRVWTMCDRLLVHETKSAGEAHDLLAPLRRIQRTERYSRVNTLLQAVAMSFHRTEGRLGAVRVPVEVIAGAGDRVLSPDNSRTLAERLPGARLTILEDAGHAIPFEKPMELRHAITRLVARSGL</sequence>
<evidence type="ECO:0000259" key="2">
    <source>
        <dbReference type="Pfam" id="PF12146"/>
    </source>
</evidence>
<dbReference type="Pfam" id="PF12146">
    <property type="entry name" value="Hydrolase_4"/>
    <property type="match status" value="1"/>
</dbReference>
<gene>
    <name evidence="3" type="ORF">ACFQS1_18420</name>
</gene>
<evidence type="ECO:0000313" key="3">
    <source>
        <dbReference type="EMBL" id="MFC7275972.1"/>
    </source>
</evidence>
<dbReference type="InterPro" id="IPR000639">
    <property type="entry name" value="Epox_hydrolase-like"/>
</dbReference>
<reference evidence="4" key="1">
    <citation type="journal article" date="2019" name="Int. J. Syst. Evol. Microbiol.">
        <title>The Global Catalogue of Microorganisms (GCM) 10K type strain sequencing project: providing services to taxonomists for standard genome sequencing and annotation.</title>
        <authorList>
            <consortium name="The Broad Institute Genomics Platform"/>
            <consortium name="The Broad Institute Genome Sequencing Center for Infectious Disease"/>
            <person name="Wu L."/>
            <person name="Ma J."/>
        </authorList>
    </citation>
    <scope>NUCLEOTIDE SEQUENCE [LARGE SCALE GENOMIC DNA]</scope>
    <source>
        <strain evidence="4">XZYJT-10</strain>
    </source>
</reference>
<dbReference type="InterPro" id="IPR029058">
    <property type="entry name" value="AB_hydrolase_fold"/>
</dbReference>
<dbReference type="Proteomes" id="UP001596548">
    <property type="component" value="Unassembled WGS sequence"/>
</dbReference>
<evidence type="ECO:0000313" key="4">
    <source>
        <dbReference type="Proteomes" id="UP001596548"/>
    </source>
</evidence>
<evidence type="ECO:0000256" key="1">
    <source>
        <dbReference type="ARBA" id="ARBA00022559"/>
    </source>
</evidence>
<feature type="domain" description="Serine aminopeptidase S33" evidence="2">
    <location>
        <begin position="23"/>
        <end position="256"/>
    </location>
</feature>
<proteinExistence type="predicted"/>
<protein>
    <submittedName>
        <fullName evidence="3">Alpha/beta fold hydrolase</fullName>
    </submittedName>
</protein>
<dbReference type="RefSeq" id="WP_378969717.1">
    <property type="nucleotide sequence ID" value="NZ_JBHTBJ010000012.1"/>
</dbReference>
<dbReference type="Gene3D" id="3.40.50.1820">
    <property type="entry name" value="alpha/beta hydrolase"/>
    <property type="match status" value="1"/>
</dbReference>
<dbReference type="PANTHER" id="PTHR43433:SF5">
    <property type="entry name" value="AB HYDROLASE-1 DOMAIN-CONTAINING PROTEIN"/>
    <property type="match status" value="1"/>
</dbReference>
<dbReference type="InterPro" id="IPR022742">
    <property type="entry name" value="Hydrolase_4"/>
</dbReference>
<dbReference type="PRINTS" id="PR00412">
    <property type="entry name" value="EPOXHYDRLASE"/>
</dbReference>
<dbReference type="InterPro" id="IPR000073">
    <property type="entry name" value="AB_hydrolase_1"/>
</dbReference>
<name>A0ABW2HUB9_9ACTN</name>
<keyword evidence="1" id="KW-0560">Oxidoreductase</keyword>
<comment type="caution">
    <text evidence="3">The sequence shown here is derived from an EMBL/GenBank/DDBJ whole genome shotgun (WGS) entry which is preliminary data.</text>
</comment>
<dbReference type="InterPro" id="IPR050471">
    <property type="entry name" value="AB_hydrolase"/>
</dbReference>
<dbReference type="EMBL" id="JBHTBJ010000012">
    <property type="protein sequence ID" value="MFC7275972.1"/>
    <property type="molecule type" value="Genomic_DNA"/>
</dbReference>
<keyword evidence="1" id="KW-0575">Peroxidase</keyword>
<dbReference type="GO" id="GO:0016787">
    <property type="term" value="F:hydrolase activity"/>
    <property type="evidence" value="ECO:0007669"/>
    <property type="project" value="UniProtKB-KW"/>
</dbReference>
<keyword evidence="3" id="KW-0378">Hydrolase</keyword>
<dbReference type="PRINTS" id="PR00111">
    <property type="entry name" value="ABHYDROLASE"/>
</dbReference>
<dbReference type="PANTHER" id="PTHR43433">
    <property type="entry name" value="HYDROLASE, ALPHA/BETA FOLD FAMILY PROTEIN"/>
    <property type="match status" value="1"/>
</dbReference>